<sequence length="67" mass="7382">MPIHQLTQVGRTSGGVVLPKSELRALGLVDENGHVKDQPVRITQTDVGTWKVSVVDPDDYPKSEQMK</sequence>
<dbReference type="EMBL" id="CP040637">
    <property type="protein sequence ID" value="QCW02923.1"/>
    <property type="molecule type" value="Genomic_DNA"/>
</dbReference>
<accession>A0A4P9TDV0</accession>
<organism evidence="2 3">
    <name type="scientific">Natrinema pallidum</name>
    <dbReference type="NCBI Taxonomy" id="69527"/>
    <lineage>
        <taxon>Archaea</taxon>
        <taxon>Methanobacteriati</taxon>
        <taxon>Methanobacteriota</taxon>
        <taxon>Stenosarchaea group</taxon>
        <taxon>Halobacteria</taxon>
        <taxon>Halobacteriales</taxon>
        <taxon>Natrialbaceae</taxon>
        <taxon>Natrinema</taxon>
    </lineage>
</organism>
<dbReference type="AlphaFoldDB" id="A0A4P9TDV0"/>
<evidence type="ECO:0000313" key="3">
    <source>
        <dbReference type="Proteomes" id="UP000307562"/>
    </source>
</evidence>
<reference evidence="3" key="1">
    <citation type="submission" date="2019-05" db="EMBL/GenBank/DDBJ databases">
        <title>Complete Genome Sequence and Methylation Pattern of the Halophilic Archaeon Natrinema pallidum BOL6-1.</title>
        <authorList>
            <person name="DasSarma P."/>
            <person name="DasSarma B.P."/>
            <person name="DasSarma S.L."/>
            <person name="Martinez F.L."/>
            <person name="Guzman D."/>
            <person name="Roberts R.J."/>
            <person name="DasSarma S."/>
        </authorList>
    </citation>
    <scope>NUCLEOTIDE SEQUENCE [LARGE SCALE GENOMIC DNA]</scope>
    <source>
        <strain evidence="3">BOL6-1</strain>
    </source>
</reference>
<protein>
    <recommendedName>
        <fullName evidence="1">DUF8053 domain-containing protein</fullName>
    </recommendedName>
</protein>
<dbReference type="Pfam" id="PF26227">
    <property type="entry name" value="DUF8053"/>
    <property type="match status" value="1"/>
</dbReference>
<keyword evidence="3" id="KW-1185">Reference proteome</keyword>
<dbReference type="InterPro" id="IPR058366">
    <property type="entry name" value="DUF8053"/>
</dbReference>
<feature type="domain" description="DUF8053" evidence="1">
    <location>
        <begin position="3"/>
        <end position="56"/>
    </location>
</feature>
<evidence type="ECO:0000313" key="2">
    <source>
        <dbReference type="EMBL" id="QCW02923.1"/>
    </source>
</evidence>
<evidence type="ECO:0000259" key="1">
    <source>
        <dbReference type="Pfam" id="PF26227"/>
    </source>
</evidence>
<proteinExistence type="predicted"/>
<dbReference type="KEGG" id="npl:FGF80_06590"/>
<gene>
    <name evidence="2" type="ORF">FGF80_06590</name>
</gene>
<name>A0A4P9TDV0_9EURY</name>
<dbReference type="Proteomes" id="UP000307562">
    <property type="component" value="Chromosome"/>
</dbReference>